<dbReference type="AlphaFoldDB" id="A0A7Y9X8B8"/>
<name>A0A7Y9X8B8_9ACTN</name>
<feature type="region of interest" description="Disordered" evidence="1">
    <location>
        <begin position="1"/>
        <end position="29"/>
    </location>
</feature>
<gene>
    <name evidence="2" type="ORF">HNR06_000625</name>
</gene>
<reference evidence="2 3" key="1">
    <citation type="submission" date="2020-07" db="EMBL/GenBank/DDBJ databases">
        <title>Sequencing the genomes of 1000 actinobacteria strains.</title>
        <authorList>
            <person name="Klenk H.-P."/>
        </authorList>
    </citation>
    <scope>NUCLEOTIDE SEQUENCE [LARGE SCALE GENOMIC DNA]</scope>
    <source>
        <strain evidence="2 3">DSM 45278</strain>
    </source>
</reference>
<comment type="caution">
    <text evidence="2">The sequence shown here is derived from an EMBL/GenBank/DDBJ whole genome shotgun (WGS) entry which is preliminary data.</text>
</comment>
<dbReference type="Proteomes" id="UP000584931">
    <property type="component" value="Unassembled WGS sequence"/>
</dbReference>
<proteinExistence type="predicted"/>
<accession>A0A7Y9X8B8</accession>
<dbReference type="EMBL" id="JACCHL010000001">
    <property type="protein sequence ID" value="NYH51036.1"/>
    <property type="molecule type" value="Genomic_DNA"/>
</dbReference>
<sequence>MAESNASTEILKGARLGTTPTGWRNADFPELTAKTGGKQYYTARST</sequence>
<evidence type="ECO:0000313" key="3">
    <source>
        <dbReference type="Proteomes" id="UP000584931"/>
    </source>
</evidence>
<evidence type="ECO:0000256" key="1">
    <source>
        <dbReference type="SAM" id="MobiDB-lite"/>
    </source>
</evidence>
<organism evidence="2 3">
    <name type="scientific">Nocardiopsis sinuspersici</name>
    <dbReference type="NCBI Taxonomy" id="501010"/>
    <lineage>
        <taxon>Bacteria</taxon>
        <taxon>Bacillati</taxon>
        <taxon>Actinomycetota</taxon>
        <taxon>Actinomycetes</taxon>
        <taxon>Streptosporangiales</taxon>
        <taxon>Nocardiopsidaceae</taxon>
        <taxon>Nocardiopsis</taxon>
    </lineage>
</organism>
<protein>
    <submittedName>
        <fullName evidence="2">Uncharacterized protein</fullName>
    </submittedName>
</protein>
<evidence type="ECO:0000313" key="2">
    <source>
        <dbReference type="EMBL" id="NYH51036.1"/>
    </source>
</evidence>